<keyword evidence="2" id="KW-1185">Reference proteome</keyword>
<gene>
    <name evidence="1" type="ORF">SPELUC_LOCUS17548</name>
</gene>
<evidence type="ECO:0000313" key="1">
    <source>
        <dbReference type="EMBL" id="CAG8794744.1"/>
    </source>
</evidence>
<dbReference type="Proteomes" id="UP000789366">
    <property type="component" value="Unassembled WGS sequence"/>
</dbReference>
<dbReference type="EMBL" id="CAJVPW010072777">
    <property type="protein sequence ID" value="CAG8794744.1"/>
    <property type="molecule type" value="Genomic_DNA"/>
</dbReference>
<sequence>MDPEEDEFETFDGFCFAKVSLKDTMTFDLALVCWYDFKFPNTPSKFYKYECPYLQLTDIYNMIP</sequence>
<proteinExistence type="predicted"/>
<evidence type="ECO:0000313" key="2">
    <source>
        <dbReference type="Proteomes" id="UP000789366"/>
    </source>
</evidence>
<reference evidence="1" key="1">
    <citation type="submission" date="2021-06" db="EMBL/GenBank/DDBJ databases">
        <authorList>
            <person name="Kallberg Y."/>
            <person name="Tangrot J."/>
            <person name="Rosling A."/>
        </authorList>
    </citation>
    <scope>NUCLEOTIDE SEQUENCE</scope>
    <source>
        <strain evidence="1">28 12/20/2015</strain>
    </source>
</reference>
<accession>A0ACA9RI24</accession>
<feature type="non-terminal residue" evidence="1">
    <location>
        <position position="64"/>
    </location>
</feature>
<name>A0ACA9RI24_9GLOM</name>
<organism evidence="1 2">
    <name type="scientific">Cetraspora pellucida</name>
    <dbReference type="NCBI Taxonomy" id="1433469"/>
    <lineage>
        <taxon>Eukaryota</taxon>
        <taxon>Fungi</taxon>
        <taxon>Fungi incertae sedis</taxon>
        <taxon>Mucoromycota</taxon>
        <taxon>Glomeromycotina</taxon>
        <taxon>Glomeromycetes</taxon>
        <taxon>Diversisporales</taxon>
        <taxon>Gigasporaceae</taxon>
        <taxon>Cetraspora</taxon>
    </lineage>
</organism>
<comment type="caution">
    <text evidence="1">The sequence shown here is derived from an EMBL/GenBank/DDBJ whole genome shotgun (WGS) entry which is preliminary data.</text>
</comment>
<protein>
    <submittedName>
        <fullName evidence="1">7598_t:CDS:1</fullName>
    </submittedName>
</protein>